<dbReference type="Proteomes" id="UP000008143">
    <property type="component" value="Chromosome 7"/>
</dbReference>
<dbReference type="GeneID" id="116412024"/>
<accession>A0A8J1JT61</accession>
<dbReference type="Xenbase" id="XB-GENE-29097863">
    <property type="gene designation" value="LOC116412024"/>
</dbReference>
<gene>
    <name evidence="3 4" type="primary">LOC116412024</name>
</gene>
<dbReference type="AlphaFoldDB" id="A0A8J1JT61"/>
<keyword evidence="2" id="KW-1185">Reference proteome</keyword>
<evidence type="ECO:0000313" key="4">
    <source>
        <dbReference type="Xenbase" id="XB-GENE-29097863"/>
    </source>
</evidence>
<feature type="region of interest" description="Disordered" evidence="1">
    <location>
        <begin position="164"/>
        <end position="183"/>
    </location>
</feature>
<sequence length="272" mass="31237">MCRMWRALISHRKPVERKERSFHPPHHQKGATKEQQESRLRNLKFSEFENEALVERIMPVFHKIIGKYPFDSHRNVGKGRCNDINTSVITINVIQCFLKQIHPYHHLAKADADNRHLLPFQVVTDAPLLHSPQCDPAIVVDVSSNVALFSNEEPAHIPQQQVTPLARTSTANVPPKEPEKDRFHRSLRRHNKSLMKKLDTLHVDLCVATNAYNVSQARQAVHEAAMLSLQEERLQVQREKVALLAKQNSLLEKQIALHEKTPKGNSANMLYH</sequence>
<protein>
    <submittedName>
        <fullName evidence="3">Uncharacterized protein LOC116412024</fullName>
    </submittedName>
</protein>
<name>A0A8J1JT61_XENTR</name>
<evidence type="ECO:0000313" key="2">
    <source>
        <dbReference type="Proteomes" id="UP000008143"/>
    </source>
</evidence>
<dbReference type="AGR" id="Xenbase:XB-GENE-29097863"/>
<proteinExistence type="predicted"/>
<organism evidence="2 3">
    <name type="scientific">Xenopus tropicalis</name>
    <name type="common">Western clawed frog</name>
    <name type="synonym">Silurana tropicalis</name>
    <dbReference type="NCBI Taxonomy" id="8364"/>
    <lineage>
        <taxon>Eukaryota</taxon>
        <taxon>Metazoa</taxon>
        <taxon>Chordata</taxon>
        <taxon>Craniata</taxon>
        <taxon>Vertebrata</taxon>
        <taxon>Euteleostomi</taxon>
        <taxon>Amphibia</taxon>
        <taxon>Batrachia</taxon>
        <taxon>Anura</taxon>
        <taxon>Pipoidea</taxon>
        <taxon>Pipidae</taxon>
        <taxon>Xenopodinae</taxon>
        <taxon>Xenopus</taxon>
        <taxon>Silurana</taxon>
    </lineage>
</organism>
<dbReference type="KEGG" id="xtr:116412024"/>
<reference evidence="3" key="1">
    <citation type="submission" date="2025-08" db="UniProtKB">
        <authorList>
            <consortium name="RefSeq"/>
        </authorList>
    </citation>
    <scope>IDENTIFICATION</scope>
    <source>
        <strain evidence="3">Nigerian</strain>
        <tissue evidence="3">Liver and blood</tissue>
    </source>
</reference>
<dbReference type="RefSeq" id="XP_031761082.1">
    <property type="nucleotide sequence ID" value="XM_031905222.1"/>
</dbReference>
<feature type="region of interest" description="Disordered" evidence="1">
    <location>
        <begin position="15"/>
        <end position="38"/>
    </location>
</feature>
<evidence type="ECO:0000256" key="1">
    <source>
        <dbReference type="SAM" id="MobiDB-lite"/>
    </source>
</evidence>
<evidence type="ECO:0000313" key="3">
    <source>
        <dbReference type="RefSeq" id="XP_031761082.1"/>
    </source>
</evidence>